<dbReference type="VEuPathDB" id="VectorBase:ASTEI03290"/>
<dbReference type="EnsemblMetazoa" id="ASTEI03290-RA">
    <property type="protein sequence ID" value="ASTEI03290-PA"/>
    <property type="gene ID" value="ASTEI03290"/>
</dbReference>
<feature type="transmembrane region" description="Helical" evidence="2">
    <location>
        <begin position="748"/>
        <end position="768"/>
    </location>
</feature>
<dbReference type="VEuPathDB" id="VectorBase:ASTE008054"/>
<evidence type="ECO:0000256" key="2">
    <source>
        <dbReference type="SAM" id="Phobius"/>
    </source>
</evidence>
<feature type="transmembrane region" description="Helical" evidence="2">
    <location>
        <begin position="614"/>
        <end position="634"/>
    </location>
</feature>
<feature type="transmembrane region" description="Helical" evidence="2">
    <location>
        <begin position="818"/>
        <end position="836"/>
    </location>
</feature>
<feature type="compositionally biased region" description="Polar residues" evidence="1">
    <location>
        <begin position="653"/>
        <end position="664"/>
    </location>
</feature>
<dbReference type="PANTHER" id="PTHR11161">
    <property type="entry name" value="O-ACYLTRANSFERASE"/>
    <property type="match status" value="1"/>
</dbReference>
<accession>A0A182Y4A4</accession>
<keyword evidence="2" id="KW-0472">Membrane</keyword>
<evidence type="ECO:0000313" key="4">
    <source>
        <dbReference type="EnsemblMetazoa" id="ASTEI03290-PA"/>
    </source>
</evidence>
<dbReference type="Pfam" id="PF01757">
    <property type="entry name" value="Acyl_transf_3"/>
    <property type="match status" value="1"/>
</dbReference>
<dbReference type="InterPro" id="IPR052728">
    <property type="entry name" value="O2_lipid_transport_reg"/>
</dbReference>
<evidence type="ECO:0000313" key="5">
    <source>
        <dbReference type="Proteomes" id="UP000076408"/>
    </source>
</evidence>
<protein>
    <recommendedName>
        <fullName evidence="3">Nose resistant-to-fluoxetine protein N-terminal domain-containing protein</fullName>
    </recommendedName>
</protein>
<evidence type="ECO:0000256" key="1">
    <source>
        <dbReference type="SAM" id="MobiDB-lite"/>
    </source>
</evidence>
<evidence type="ECO:0000259" key="3">
    <source>
        <dbReference type="SMART" id="SM00703"/>
    </source>
</evidence>
<feature type="transmembrane region" description="Helical" evidence="2">
    <location>
        <begin position="848"/>
        <end position="868"/>
    </location>
</feature>
<keyword evidence="5" id="KW-1185">Reference proteome</keyword>
<dbReference type="GO" id="GO:0016747">
    <property type="term" value="F:acyltransferase activity, transferring groups other than amino-acyl groups"/>
    <property type="evidence" value="ECO:0007669"/>
    <property type="project" value="InterPro"/>
</dbReference>
<dbReference type="VEuPathDB" id="VectorBase:ASTEI20_040120"/>
<organism evidence="4 5">
    <name type="scientific">Anopheles stephensi</name>
    <name type="common">Indo-Pakistan malaria mosquito</name>
    <dbReference type="NCBI Taxonomy" id="30069"/>
    <lineage>
        <taxon>Eukaryota</taxon>
        <taxon>Metazoa</taxon>
        <taxon>Ecdysozoa</taxon>
        <taxon>Arthropoda</taxon>
        <taxon>Hexapoda</taxon>
        <taxon>Insecta</taxon>
        <taxon>Pterygota</taxon>
        <taxon>Neoptera</taxon>
        <taxon>Endopterygota</taxon>
        <taxon>Diptera</taxon>
        <taxon>Nematocera</taxon>
        <taxon>Culicoidea</taxon>
        <taxon>Culicidae</taxon>
        <taxon>Anophelinae</taxon>
        <taxon>Anopheles</taxon>
    </lineage>
</organism>
<sequence length="990" mass="109984">MPFCNTCGGGGGAFPSHNFIPCRAMLTVPIRIARLRERRISVLASWCSVSLLLLVVQLQLAKCAQEGTGSVDAERLPSFPGTNGPALGGRHTYATYHTQSPTSASATSDDRKATARLHGNERVNHRESVSAVLDRLDPNQADLALPNYETSSVRTGGGGLPPVYKYTDNVFRVPKRKAKISHPEAGGTLPRKSHTNRSVGRSVVHHADASWSSSSAASVAYAPGNTAALIDRRAELLGLTEETLFQLFTSLFDHGNWNILELKGRVGEQCAGHIGLYLRDLRRQRGWALKASDSSGRYGGQYFFGNEFWMGSLTFCDEVNRVLRLTPMPPGARQLEMRFFVAKISVQLERLLSTQSSSILLGQCLPKSCTIDDITELLRSDPALNLLNNSTLNVVVASTPLPNGTRASALTVLHVRPVPGSYNLWSDPKVFALFTVLTVLSAVIAYASCGTSTEGSTKPKTRGGWSKKVLDPSRVGVDGHHIKREHGVGDGGRMGDALEMHKINVESNNNVSGGGNGQQAPAADGLYAGKERKETRFSLHDILACFDVRPNAASILSVERAGEDSLTCVHGLRLYSLLWTVLVHTYLQLFAVSENRFGRKIAERSFLYQLVGNATFSVDTFFFISGLLIVYLYMKSVTKSGQPATKTVPAEESNGSVTNGNRESPANRDATLGGASRKVGLSILYRYLRLTPVYWFTIVTNEIILKWTYDRSVFTPGIIDHITCDRFWWRNILYVNNWFPFTEMCMIWSWYLANDMQFYVIAIVLLMISSRNFRLAVGLVFLCLGGSWLLSIYFSLHYRYTYKVADPFESFDILYDKPWQRIGPYIVGMITGYILHRRPNAPRIVPPLRLLLWTISTGILIALIFGVWNGELSVHWTAWYVSVGHTAWGLALMWITLSCCWGYSNFVNGLLSYRGFFPLSRLAYCTYLIHPVVMMATSFQLEAPMHLQHVIIITAFFGNAVISFLIAFGMSLMFEAPVIKLLKLFFQKAQ</sequence>
<feature type="transmembrane region" description="Helical" evidence="2">
    <location>
        <begin position="888"/>
        <end position="910"/>
    </location>
</feature>
<name>A0A182Y4A4_ANOST</name>
<feature type="region of interest" description="Disordered" evidence="1">
    <location>
        <begin position="643"/>
        <end position="671"/>
    </location>
</feature>
<feature type="transmembrane region" description="Helical" evidence="2">
    <location>
        <begin position="922"/>
        <end position="941"/>
    </location>
</feature>
<dbReference type="AlphaFoldDB" id="A0A182Y4A4"/>
<reference evidence="5" key="1">
    <citation type="journal article" date="2014" name="Genome Biol.">
        <title>Genome analysis of a major urban malaria vector mosquito, Anopheles stephensi.</title>
        <authorList>
            <person name="Jiang X."/>
            <person name="Peery A."/>
            <person name="Hall A.B."/>
            <person name="Sharma A."/>
            <person name="Chen X.G."/>
            <person name="Waterhouse R.M."/>
            <person name="Komissarov A."/>
            <person name="Riehle M.M."/>
            <person name="Shouche Y."/>
            <person name="Sharakhova M.V."/>
            <person name="Lawson D."/>
            <person name="Pakpour N."/>
            <person name="Arensburger P."/>
            <person name="Davidson V.L."/>
            <person name="Eiglmeier K."/>
            <person name="Emrich S."/>
            <person name="George P."/>
            <person name="Kennedy R.C."/>
            <person name="Mane S.P."/>
            <person name="Maslen G."/>
            <person name="Oringanje C."/>
            <person name="Qi Y."/>
            <person name="Settlage R."/>
            <person name="Tojo M."/>
            <person name="Tubio J.M."/>
            <person name="Unger M.F."/>
            <person name="Wang B."/>
            <person name="Vernick K.D."/>
            <person name="Ribeiro J.M."/>
            <person name="James A.A."/>
            <person name="Michel K."/>
            <person name="Riehle M.A."/>
            <person name="Luckhart S."/>
            <person name="Sharakhov I.V."/>
            <person name="Tu Z."/>
        </authorList>
    </citation>
    <scope>NUCLEOTIDE SEQUENCE [LARGE SCALE GENOMIC DNA]</scope>
    <source>
        <strain evidence="5">Indian</strain>
    </source>
</reference>
<dbReference type="PANTHER" id="PTHR11161:SF69">
    <property type="entry name" value="NOSE RESISTANT TO FLUOXETINE PROTEIN 6-LIKE PROTEIN"/>
    <property type="match status" value="1"/>
</dbReference>
<feature type="domain" description="Nose resistant-to-fluoxetine protein N-terminal" evidence="3">
    <location>
        <begin position="267"/>
        <end position="398"/>
    </location>
</feature>
<proteinExistence type="predicted"/>
<feature type="transmembrane region" description="Helical" evidence="2">
    <location>
        <begin position="947"/>
        <end position="974"/>
    </location>
</feature>
<dbReference type="SMART" id="SM00703">
    <property type="entry name" value="NRF"/>
    <property type="match status" value="1"/>
</dbReference>
<dbReference type="Pfam" id="PF20146">
    <property type="entry name" value="NRF"/>
    <property type="match status" value="1"/>
</dbReference>
<dbReference type="OMA" id="RIYWWRN"/>
<reference evidence="4" key="2">
    <citation type="submission" date="2020-05" db="UniProtKB">
        <authorList>
            <consortium name="EnsemblMetazoa"/>
        </authorList>
    </citation>
    <scope>IDENTIFICATION</scope>
    <source>
        <strain evidence="4">Indian</strain>
    </source>
</reference>
<dbReference type="InterPro" id="IPR002656">
    <property type="entry name" value="Acyl_transf_3_dom"/>
</dbReference>
<keyword evidence="2" id="KW-1133">Transmembrane helix</keyword>
<keyword evidence="2" id="KW-0812">Transmembrane</keyword>
<feature type="transmembrane region" description="Helical" evidence="2">
    <location>
        <begin position="775"/>
        <end position="798"/>
    </location>
</feature>
<dbReference type="InterPro" id="IPR006621">
    <property type="entry name" value="Nose-resist-to-fluoxetine_N"/>
</dbReference>
<dbReference type="Proteomes" id="UP000076408">
    <property type="component" value="Unassembled WGS sequence"/>
</dbReference>